<dbReference type="EMBL" id="JACBAF010002306">
    <property type="protein sequence ID" value="KAF7156956.1"/>
    <property type="molecule type" value="Genomic_DNA"/>
</dbReference>
<evidence type="ECO:0000313" key="1">
    <source>
        <dbReference type="EMBL" id="KAF7122480.1"/>
    </source>
</evidence>
<dbReference type="EMBL" id="JACBAD010002017">
    <property type="protein sequence ID" value="KAF7122480.1"/>
    <property type="molecule type" value="Genomic_DNA"/>
</dbReference>
<sequence>MDTTANHCHGSEGHVEWRHDRRIASKDVITGYRLEVGDGVQNHLMSVLTVLLKAHRVSMTTLLVFKIGLTRLETEELEKRDLQSMPDWNLI</sequence>
<keyword evidence="3" id="KW-1185">Reference proteome</keyword>
<proteinExistence type="predicted"/>
<comment type="caution">
    <text evidence="1">The sequence shown here is derived from an EMBL/GenBank/DDBJ whole genome shotgun (WGS) entry which is preliminary data.</text>
</comment>
<gene>
    <name evidence="1" type="ORF">CNMCM5793_000505</name>
    <name evidence="2" type="ORF">CNMCM6106_001735</name>
</gene>
<reference evidence="1" key="1">
    <citation type="submission" date="2020-06" db="EMBL/GenBank/DDBJ databases">
        <title>Draft genome sequences of strains closely related to Aspergillus parafelis and Aspergillus hiratsukae.</title>
        <authorList>
            <person name="Dos Santos R.A.C."/>
            <person name="Rivero-Menendez O."/>
            <person name="Steenwyk J.L."/>
            <person name="Mead M.E."/>
            <person name="Goldman G.H."/>
            <person name="Alastruey-Izquierdo A."/>
            <person name="Rokas A."/>
        </authorList>
    </citation>
    <scope>NUCLEOTIDE SEQUENCE</scope>
    <source>
        <strain evidence="1">CNM-CM5793</strain>
        <strain evidence="2">CNM-CM6106</strain>
    </source>
</reference>
<evidence type="ECO:0000313" key="2">
    <source>
        <dbReference type="EMBL" id="KAF7156956.1"/>
    </source>
</evidence>
<accession>A0A8H6UG48</accession>
<dbReference type="AlphaFoldDB" id="A0A8H6UG48"/>
<evidence type="ECO:0000313" key="3">
    <source>
        <dbReference type="Proteomes" id="UP000630445"/>
    </source>
</evidence>
<protein>
    <submittedName>
        <fullName evidence="1">Uncharacterized protein</fullName>
    </submittedName>
</protein>
<dbReference type="Proteomes" id="UP000662466">
    <property type="component" value="Unassembled WGS sequence"/>
</dbReference>
<dbReference type="Proteomes" id="UP000630445">
    <property type="component" value="Unassembled WGS sequence"/>
</dbReference>
<organism evidence="1 3">
    <name type="scientific">Aspergillus hiratsukae</name>
    <dbReference type="NCBI Taxonomy" id="1194566"/>
    <lineage>
        <taxon>Eukaryota</taxon>
        <taxon>Fungi</taxon>
        <taxon>Dikarya</taxon>
        <taxon>Ascomycota</taxon>
        <taxon>Pezizomycotina</taxon>
        <taxon>Eurotiomycetes</taxon>
        <taxon>Eurotiomycetidae</taxon>
        <taxon>Eurotiales</taxon>
        <taxon>Aspergillaceae</taxon>
        <taxon>Aspergillus</taxon>
        <taxon>Aspergillus subgen. Fumigati</taxon>
    </lineage>
</organism>
<name>A0A8H6UG48_9EURO</name>